<proteinExistence type="predicted"/>
<name>A0AAN8HJG1_CHAGU</name>
<gene>
    <name evidence="1" type="ORF">CgunFtcFv8_002423</name>
</gene>
<organism evidence="1 2">
    <name type="scientific">Champsocephalus gunnari</name>
    <name type="common">Mackerel icefish</name>
    <dbReference type="NCBI Taxonomy" id="52237"/>
    <lineage>
        <taxon>Eukaryota</taxon>
        <taxon>Metazoa</taxon>
        <taxon>Chordata</taxon>
        <taxon>Craniata</taxon>
        <taxon>Vertebrata</taxon>
        <taxon>Euteleostomi</taxon>
        <taxon>Actinopterygii</taxon>
        <taxon>Neopterygii</taxon>
        <taxon>Teleostei</taxon>
        <taxon>Neoteleostei</taxon>
        <taxon>Acanthomorphata</taxon>
        <taxon>Eupercaria</taxon>
        <taxon>Perciformes</taxon>
        <taxon>Notothenioidei</taxon>
        <taxon>Channichthyidae</taxon>
        <taxon>Champsocephalus</taxon>
    </lineage>
</organism>
<protein>
    <submittedName>
        <fullName evidence="1">Uncharacterized protein</fullName>
    </submittedName>
</protein>
<comment type="caution">
    <text evidence="1">The sequence shown here is derived from an EMBL/GenBank/DDBJ whole genome shotgun (WGS) entry which is preliminary data.</text>
</comment>
<sequence length="105" mass="11425">MISEAANGSAALAVTSQQWMMTSSAADEVTEAGRQLGVTARCPRTLSPHVVTARCPRTLLPHVVPARCPRTVSPPVSRWNLSHLQSRFLRSRFLLTPSGNAFSLR</sequence>
<dbReference type="Proteomes" id="UP001331515">
    <property type="component" value="Unassembled WGS sequence"/>
</dbReference>
<dbReference type="AlphaFoldDB" id="A0AAN8HJG1"/>
<keyword evidence="2" id="KW-1185">Reference proteome</keyword>
<evidence type="ECO:0000313" key="2">
    <source>
        <dbReference type="Proteomes" id="UP001331515"/>
    </source>
</evidence>
<accession>A0AAN8HJG1</accession>
<evidence type="ECO:0000313" key="1">
    <source>
        <dbReference type="EMBL" id="KAK5917587.1"/>
    </source>
</evidence>
<reference evidence="1 2" key="1">
    <citation type="journal article" date="2023" name="Mol. Biol. Evol.">
        <title>Genomics of Secondarily Temperate Adaptation in the Only Non-Antarctic Icefish.</title>
        <authorList>
            <person name="Rivera-Colon A.G."/>
            <person name="Rayamajhi N."/>
            <person name="Minhas B.F."/>
            <person name="Madrigal G."/>
            <person name="Bilyk K.T."/>
            <person name="Yoon V."/>
            <person name="Hune M."/>
            <person name="Gregory S."/>
            <person name="Cheng C.H.C."/>
            <person name="Catchen J.M."/>
        </authorList>
    </citation>
    <scope>NUCLEOTIDE SEQUENCE [LARGE SCALE GENOMIC DNA]</scope>
    <source>
        <tissue evidence="1">White muscle</tissue>
    </source>
</reference>
<dbReference type="EMBL" id="JAURVH010001525">
    <property type="protein sequence ID" value="KAK5917587.1"/>
    <property type="molecule type" value="Genomic_DNA"/>
</dbReference>